<gene>
    <name evidence="3" type="ORF">CAGGBEG34_320015</name>
</gene>
<dbReference type="SUPFAM" id="SSF49265">
    <property type="entry name" value="Fibronectin type III"/>
    <property type="match status" value="1"/>
</dbReference>
<dbReference type="SMART" id="SM00060">
    <property type="entry name" value="FN3"/>
    <property type="match status" value="3"/>
</dbReference>
<organism evidence="3 4">
    <name type="scientific">Candidatus Glomeribacter gigasporarum BEG34</name>
    <dbReference type="NCBI Taxonomy" id="1070319"/>
    <lineage>
        <taxon>Bacteria</taxon>
        <taxon>Pseudomonadati</taxon>
        <taxon>Pseudomonadota</taxon>
        <taxon>Betaproteobacteria</taxon>
        <taxon>Burkholderiales</taxon>
        <taxon>Burkholderiaceae</taxon>
        <taxon>Candidatus Glomeribacter</taxon>
    </lineage>
</organism>
<sequence length="1232" mass="134861">MTETTHQIQGAGGKGSGGGGNTHVPTESRDTLRSKQIAHVIDLVSEGEIEGFSGDALQRIYLDDTPIRNPDGSLNLSDITLQYRSGTPLQEPVSGYGFDTAYEAPVAVELKYDKPVVRTLGNENTTALRVTLSVPQLTYQNPETGDLSGSSVEFRIETQSAGGGFVTRVQDTIAGKTTSRYQRAYTMPLTGPAPWAVRVTRLTPDSTQANLRNPLFWESYTGIIGAQLRYPNSALIAISTDAEQFRSIPTRAYQLRGLRIKVPSNYDPAARSYTGLWDGRFKIAWSDNPAWCFYDLVTNDRYGLGRFIDEALVDKWTLYAVGQYCDERVPDGFGGWGPRFSCNLYLQRAEQAWSVLQHFASMFRAVLIWSTGVVSVAQDRPSDALALFTRANVIDGLFQYEGASLKSRHTVALVAWNDPADAYRQKIEYVADEAAIRQYGVVQTELVAFGCTSRGQAHRAGLWLLYAEQHETETVTFRTGLEGFSLYPGAVFKTTDPNRAGRRMGGRIRAATATEVTLDDAVELDAGQAYTLNLILPDGRIHSAALAMPPGPSAVLTLAEPLPQVPLPDAIWTLSADDLIPESWRLVAAVEVEKGLVEVTGLAYRPDKYDAVEKGLTLMPLPTSTLHRAPDPVTDLHVTESLYRMAGSTFGVRATVSWHGQAARYRVKWRKTQGAWEARESVSASVDIDHLEEAEYAFSVTAFNVLGRASLPVTVIRTLLGRRRPPQAVTGFAYVIEPYGVKLTWDKSPEIDVALYEVREGGAQWEDAKPVGSIQGTVLKLPALAAGEHLFRIKAVNAVGLMSGEDAILVFTITPPKVAELQAALVGENIVLTWTPAEGPFAIRHYALRYGGDWANGTAIAAPLSTQFQEKVTFGGARTYWVAPVDVAGNEGAPASVTVVVQPPSAVTIRAEVIDNNILLRWSKAEASLPIEHYEIRVGASWAVSEPVGTAGNGRFTTFFVQAAGTYTYWIAGIDSAGNLGEPASVNATMSQPPDYVLRYDTHSDFADATLSHIYLEDQQLYAPISEESWQQHFESRGWSSPQDQIDAGFPRYFEPAAQTASYEEVLDYGAVQPATTVSATLSSHALFGQVPVTPTISVRATEDDPWRDAPGQAQTFAAEFRYVKIHYDFAASDAHSLIQISDLNLKLAVKHKVDSGKGQAHADEPHGAWVAFNLTFIDVQGAPNVQPMLRAPTYAVVDFKDEPYPKGFYVLLYDIRGRRISGPFSWMARGV</sequence>
<evidence type="ECO:0000256" key="1">
    <source>
        <dbReference type="SAM" id="MobiDB-lite"/>
    </source>
</evidence>
<dbReference type="OrthoDB" id="109844at2"/>
<feature type="domain" description="Fibronectin type-III" evidence="2">
    <location>
        <begin position="903"/>
        <end position="995"/>
    </location>
</feature>
<comment type="caution">
    <text evidence="3">The sequence shown here is derived from an EMBL/GenBank/DDBJ whole genome shotgun (WGS) entry which is preliminary data.</text>
</comment>
<dbReference type="RefSeq" id="WP_006682983.1">
    <property type="nucleotide sequence ID" value="NZ_CAFB01000050.1"/>
</dbReference>
<dbReference type="Pfam" id="PF13550">
    <property type="entry name" value="Phage-tail_3"/>
    <property type="match status" value="1"/>
</dbReference>
<name>G2JAT2_9BURK</name>
<dbReference type="Pfam" id="PF24801">
    <property type="entry name" value="FNIII-A_GpJ"/>
    <property type="match status" value="1"/>
</dbReference>
<dbReference type="STRING" id="1070319.CAGGBEG34_320015"/>
<dbReference type="InterPro" id="IPR053171">
    <property type="entry name" value="Viral_Tip_Attach_Protein"/>
</dbReference>
<evidence type="ECO:0000313" key="4">
    <source>
        <dbReference type="Proteomes" id="UP000054051"/>
    </source>
</evidence>
<dbReference type="AlphaFoldDB" id="G2JAT2"/>
<dbReference type="InterPro" id="IPR003961">
    <property type="entry name" value="FN3_dom"/>
</dbReference>
<dbReference type="InterPro" id="IPR013783">
    <property type="entry name" value="Ig-like_fold"/>
</dbReference>
<dbReference type="PANTHER" id="PTHR36251:SF2">
    <property type="entry name" value="GIFSY-2 PROPHAGE HOST SPECIFICITY PROTEIN J, PHAGE LAMBDA"/>
    <property type="match status" value="1"/>
</dbReference>
<dbReference type="Gene3D" id="2.60.40.10">
    <property type="entry name" value="Immunoglobulins"/>
    <property type="match status" value="2"/>
</dbReference>
<feature type="compositionally biased region" description="Gly residues" evidence="1">
    <location>
        <begin position="10"/>
        <end position="21"/>
    </location>
</feature>
<protein>
    <submittedName>
        <fullName evidence="3">Phage-related protein tail component-like protein</fullName>
    </submittedName>
</protein>
<dbReference type="PROSITE" id="PS50853">
    <property type="entry name" value="FN3"/>
    <property type="match status" value="1"/>
</dbReference>
<dbReference type="Proteomes" id="UP000054051">
    <property type="component" value="Unassembled WGS sequence"/>
</dbReference>
<dbReference type="InterPro" id="IPR036116">
    <property type="entry name" value="FN3_sf"/>
</dbReference>
<reference evidence="3 4" key="1">
    <citation type="submission" date="2011-08" db="EMBL/GenBank/DDBJ databases">
        <title>The genome of the obligate endobacterium of an arbuscular mycorrhizal fungus reveals an interphylum network of nutritional interactions.</title>
        <authorList>
            <person name="Ghignone S."/>
            <person name="Salvioli A."/>
            <person name="Anca I."/>
            <person name="Lumini E."/>
            <person name="Ortu G."/>
            <person name="Petiti L."/>
            <person name="Cruveiller S."/>
            <person name="Bianciotto V."/>
            <person name="Piffanelli P."/>
            <person name="Lanfranco L."/>
            <person name="Bonfante P."/>
        </authorList>
    </citation>
    <scope>NUCLEOTIDE SEQUENCE [LARGE SCALE GENOMIC DNA]</scope>
    <source>
        <strain evidence="3 4">BEG34</strain>
    </source>
</reference>
<dbReference type="eggNOG" id="COG4733">
    <property type="taxonomic scope" value="Bacteria"/>
</dbReference>
<dbReference type="EMBL" id="CAFB01000050">
    <property type="protein sequence ID" value="CCD29884.1"/>
    <property type="molecule type" value="Genomic_DNA"/>
</dbReference>
<evidence type="ECO:0000259" key="2">
    <source>
        <dbReference type="PROSITE" id="PS50853"/>
    </source>
</evidence>
<evidence type="ECO:0000313" key="3">
    <source>
        <dbReference type="EMBL" id="CCD29884.1"/>
    </source>
</evidence>
<accession>G2JAT2</accession>
<feature type="region of interest" description="Disordered" evidence="1">
    <location>
        <begin position="1"/>
        <end position="32"/>
    </location>
</feature>
<dbReference type="PANTHER" id="PTHR36251">
    <property type="entry name" value="FELS-1 PROPHAGE HOST SPECIFICITY PROTEIN-RELATED"/>
    <property type="match status" value="1"/>
</dbReference>
<dbReference type="InterPro" id="IPR055385">
    <property type="entry name" value="GpJ_HDII-ins2"/>
</dbReference>
<dbReference type="InterPro" id="IPR032876">
    <property type="entry name" value="J_dom"/>
</dbReference>
<keyword evidence="4" id="KW-1185">Reference proteome</keyword>
<dbReference type="CDD" id="cd00063">
    <property type="entry name" value="FN3"/>
    <property type="match status" value="1"/>
</dbReference>
<proteinExistence type="predicted"/>